<gene>
    <name evidence="2" type="ORF">TIFTF001_024635</name>
</gene>
<evidence type="ECO:0000313" key="3">
    <source>
        <dbReference type="Proteomes" id="UP001187192"/>
    </source>
</evidence>
<dbReference type="EMBL" id="BTGU01000058">
    <property type="protein sequence ID" value="GMN55511.1"/>
    <property type="molecule type" value="Genomic_DNA"/>
</dbReference>
<reference evidence="2" key="1">
    <citation type="submission" date="2023-07" db="EMBL/GenBank/DDBJ databases">
        <title>draft genome sequence of fig (Ficus carica).</title>
        <authorList>
            <person name="Takahashi T."/>
            <person name="Nishimura K."/>
        </authorList>
    </citation>
    <scope>NUCLEOTIDE SEQUENCE</scope>
</reference>
<comment type="caution">
    <text evidence="2">The sequence shown here is derived from an EMBL/GenBank/DDBJ whole genome shotgun (WGS) entry which is preliminary data.</text>
</comment>
<evidence type="ECO:0000313" key="2">
    <source>
        <dbReference type="EMBL" id="GMN55511.1"/>
    </source>
</evidence>
<dbReference type="AlphaFoldDB" id="A0AA88DG63"/>
<proteinExistence type="predicted"/>
<keyword evidence="3" id="KW-1185">Reference proteome</keyword>
<dbReference type="Proteomes" id="UP001187192">
    <property type="component" value="Unassembled WGS sequence"/>
</dbReference>
<name>A0AA88DG63_FICCA</name>
<organism evidence="2 3">
    <name type="scientific">Ficus carica</name>
    <name type="common">Common fig</name>
    <dbReference type="NCBI Taxonomy" id="3494"/>
    <lineage>
        <taxon>Eukaryota</taxon>
        <taxon>Viridiplantae</taxon>
        <taxon>Streptophyta</taxon>
        <taxon>Embryophyta</taxon>
        <taxon>Tracheophyta</taxon>
        <taxon>Spermatophyta</taxon>
        <taxon>Magnoliopsida</taxon>
        <taxon>eudicotyledons</taxon>
        <taxon>Gunneridae</taxon>
        <taxon>Pentapetalae</taxon>
        <taxon>rosids</taxon>
        <taxon>fabids</taxon>
        <taxon>Rosales</taxon>
        <taxon>Moraceae</taxon>
        <taxon>Ficeae</taxon>
        <taxon>Ficus</taxon>
    </lineage>
</organism>
<evidence type="ECO:0000256" key="1">
    <source>
        <dbReference type="SAM" id="MobiDB-lite"/>
    </source>
</evidence>
<sequence length="61" mass="6381">MVEKLKNSQNTPTLPSLSEITLAVAVHAGNVAGDLDRDRRNRGAPGRSLAKTKIATAGLAQ</sequence>
<feature type="region of interest" description="Disordered" evidence="1">
    <location>
        <begin position="34"/>
        <end position="61"/>
    </location>
</feature>
<protein>
    <submittedName>
        <fullName evidence="2">Uncharacterized protein</fullName>
    </submittedName>
</protein>
<accession>A0AA88DG63</accession>